<proteinExistence type="predicted"/>
<comment type="caution">
    <text evidence="2">The sequence shown here is derived from an EMBL/GenBank/DDBJ whole genome shotgun (WGS) entry which is preliminary data.</text>
</comment>
<dbReference type="Proteomes" id="UP001162156">
    <property type="component" value="Unassembled WGS sequence"/>
</dbReference>
<dbReference type="GO" id="GO:0008270">
    <property type="term" value="F:zinc ion binding"/>
    <property type="evidence" value="ECO:0007669"/>
    <property type="project" value="InterPro"/>
</dbReference>
<dbReference type="InterPro" id="IPR012934">
    <property type="entry name" value="Znf_AD"/>
</dbReference>
<dbReference type="EMBL" id="JANEYF010003791">
    <property type="protein sequence ID" value="KAJ8934042.1"/>
    <property type="molecule type" value="Genomic_DNA"/>
</dbReference>
<sequence length="253" mass="29281">MEDKELCKLCLKAITDSSFVSMDDGKRDMLVCIVPHIILDINSILKICKECFESLQTCYEFKTFCFEQRDVKDLESNETALMVYKSEYKCYLCWGSVEINASDEVESEQASLELMMKECLPEWNVTLKDNSTLCTKCSTSLRNMFSFIRRCLEVVDKIKSIVSLKPENKDQASSYDVSNLAQFCFVKIENTDTHSEEADTAKDHIDKISVFKLEPEEKDDEFEELTELTDIEVKSEVIEEEERYKFFCSSSNV</sequence>
<dbReference type="GO" id="GO:0005634">
    <property type="term" value="C:nucleus"/>
    <property type="evidence" value="ECO:0007669"/>
    <property type="project" value="InterPro"/>
</dbReference>
<reference evidence="2" key="1">
    <citation type="journal article" date="2023" name="Insect Mol. Biol.">
        <title>Genome sequencing provides insights into the evolution of gene families encoding plant cell wall-degrading enzymes in longhorned beetles.</title>
        <authorList>
            <person name="Shin N.R."/>
            <person name="Okamura Y."/>
            <person name="Kirsch R."/>
            <person name="Pauchet Y."/>
        </authorList>
    </citation>
    <scope>NUCLEOTIDE SEQUENCE</scope>
    <source>
        <strain evidence="2">RBIC_L_NR</strain>
    </source>
</reference>
<evidence type="ECO:0000313" key="2">
    <source>
        <dbReference type="EMBL" id="KAJ8934042.1"/>
    </source>
</evidence>
<evidence type="ECO:0000259" key="1">
    <source>
        <dbReference type="SMART" id="SM00868"/>
    </source>
</evidence>
<dbReference type="AlphaFoldDB" id="A0AAV8X6I8"/>
<gene>
    <name evidence="2" type="ORF">NQ314_013617</name>
</gene>
<keyword evidence="3" id="KW-1185">Reference proteome</keyword>
<feature type="domain" description="ZAD" evidence="1">
    <location>
        <begin position="6"/>
        <end position="74"/>
    </location>
</feature>
<feature type="domain" description="ZAD" evidence="1">
    <location>
        <begin position="89"/>
        <end position="161"/>
    </location>
</feature>
<protein>
    <recommendedName>
        <fullName evidence="1">ZAD domain-containing protein</fullName>
    </recommendedName>
</protein>
<accession>A0AAV8X6I8</accession>
<organism evidence="2 3">
    <name type="scientific">Rhamnusium bicolor</name>
    <dbReference type="NCBI Taxonomy" id="1586634"/>
    <lineage>
        <taxon>Eukaryota</taxon>
        <taxon>Metazoa</taxon>
        <taxon>Ecdysozoa</taxon>
        <taxon>Arthropoda</taxon>
        <taxon>Hexapoda</taxon>
        <taxon>Insecta</taxon>
        <taxon>Pterygota</taxon>
        <taxon>Neoptera</taxon>
        <taxon>Endopterygota</taxon>
        <taxon>Coleoptera</taxon>
        <taxon>Polyphaga</taxon>
        <taxon>Cucujiformia</taxon>
        <taxon>Chrysomeloidea</taxon>
        <taxon>Cerambycidae</taxon>
        <taxon>Lepturinae</taxon>
        <taxon>Rhagiini</taxon>
        <taxon>Rhamnusium</taxon>
    </lineage>
</organism>
<name>A0AAV8X6I8_9CUCU</name>
<evidence type="ECO:0000313" key="3">
    <source>
        <dbReference type="Proteomes" id="UP001162156"/>
    </source>
</evidence>
<dbReference type="SMART" id="SM00868">
    <property type="entry name" value="zf-AD"/>
    <property type="match status" value="2"/>
</dbReference>